<dbReference type="Proteomes" id="UP000813444">
    <property type="component" value="Unassembled WGS sequence"/>
</dbReference>
<dbReference type="EMBL" id="JAGPNK010000001">
    <property type="protein sequence ID" value="KAH7328554.1"/>
    <property type="molecule type" value="Genomic_DNA"/>
</dbReference>
<protein>
    <submittedName>
        <fullName evidence="1">Uncharacterized protein</fullName>
    </submittedName>
</protein>
<sequence length="207" mass="22691">MGRLGKIGLHFLGCISLPHHGERGEHTSSRPNPVPYFNSSALGCSGTPPVYFDLCCLPASTQSTIYSLGSRARQVNGNIHYDAILSVSLVAIRYCTGDNEMIISTTPSASGERDYPIARCSLPNNQPNPHGNQAILRRAMYFDGSQPYGQALLNILRGQQRRSRLPVNNLLSQSGLLHLANGRQLRTALNVRHSSSAIIKSPWERQI</sequence>
<accession>A0A8K0T7H0</accession>
<comment type="caution">
    <text evidence="1">The sequence shown here is derived from an EMBL/GenBank/DDBJ whole genome shotgun (WGS) entry which is preliminary data.</text>
</comment>
<name>A0A8K0T7H0_9HYPO</name>
<gene>
    <name evidence="1" type="ORF">B0I35DRAFT_20959</name>
</gene>
<evidence type="ECO:0000313" key="2">
    <source>
        <dbReference type="Proteomes" id="UP000813444"/>
    </source>
</evidence>
<proteinExistence type="predicted"/>
<dbReference type="AlphaFoldDB" id="A0A8K0T7H0"/>
<keyword evidence="2" id="KW-1185">Reference proteome</keyword>
<organism evidence="1 2">
    <name type="scientific">Stachybotrys elegans</name>
    <dbReference type="NCBI Taxonomy" id="80388"/>
    <lineage>
        <taxon>Eukaryota</taxon>
        <taxon>Fungi</taxon>
        <taxon>Dikarya</taxon>
        <taxon>Ascomycota</taxon>
        <taxon>Pezizomycotina</taxon>
        <taxon>Sordariomycetes</taxon>
        <taxon>Hypocreomycetidae</taxon>
        <taxon>Hypocreales</taxon>
        <taxon>Stachybotryaceae</taxon>
        <taxon>Stachybotrys</taxon>
    </lineage>
</organism>
<evidence type="ECO:0000313" key="1">
    <source>
        <dbReference type="EMBL" id="KAH7328554.1"/>
    </source>
</evidence>
<reference evidence="1" key="1">
    <citation type="journal article" date="2021" name="Nat. Commun.">
        <title>Genetic determinants of endophytism in the Arabidopsis root mycobiome.</title>
        <authorList>
            <person name="Mesny F."/>
            <person name="Miyauchi S."/>
            <person name="Thiergart T."/>
            <person name="Pickel B."/>
            <person name="Atanasova L."/>
            <person name="Karlsson M."/>
            <person name="Huettel B."/>
            <person name="Barry K.W."/>
            <person name="Haridas S."/>
            <person name="Chen C."/>
            <person name="Bauer D."/>
            <person name="Andreopoulos W."/>
            <person name="Pangilinan J."/>
            <person name="LaButti K."/>
            <person name="Riley R."/>
            <person name="Lipzen A."/>
            <person name="Clum A."/>
            <person name="Drula E."/>
            <person name="Henrissat B."/>
            <person name="Kohler A."/>
            <person name="Grigoriev I.V."/>
            <person name="Martin F.M."/>
            <person name="Hacquard S."/>
        </authorList>
    </citation>
    <scope>NUCLEOTIDE SEQUENCE</scope>
    <source>
        <strain evidence="1">MPI-CAGE-CH-0235</strain>
    </source>
</reference>